<dbReference type="RefSeq" id="WP_310340238.1">
    <property type="nucleotide sequence ID" value="NZ_JAVDXQ010000001.1"/>
</dbReference>
<comment type="caution">
    <text evidence="2">The sequence shown here is derived from an EMBL/GenBank/DDBJ whole genome shotgun (WGS) entry which is preliminary data.</text>
</comment>
<sequence>MPRIDIDLAPFRAARENLAGLAAERRRLDRDITQAEQALQRAERSGGGDAAALKRRVLEAQRARLSLIERAAGARRAFDDLAERIRAQRDPSQLVQSLDGDRPIALLPLRLETRYLDRGGERVLGVRIYPDDLHTIEHEPTPTAPELATAQAIWRARFAHDEPEAERLLRDLTTAHGRGRARWLVRTLTPINPMPPAGQVAEPEFPSTETVDARARTTRAVLLPERFCAIGYAAGRREVFRAWGNTVPDELVLTPDWQATDQPEKLLAGERAWMIDFEAALANGMALVVRQGDVTGRFDLARGTLERLVVVGFEWTKAPDDAADDLASLLAAHRDATGLGFVPLGTPTNNTEAVRAGAEPPAPEAGTDALDLLHWAFGLAPGALPAEDIANAHLAEQRTALHMLNVLWRGTFGDHLLQMWNPRDDDGDPLLTPGTVYDLRRYAASYVRPTGALPVLRVRQQPIGLLPIVGRRYERDGESKAETAVDKVTAVLRPMWELAVAKVPRLLAGDLKDAQELLQSAPWSQTAQYRDKDVNVCLKPSPISGAFAGARDLVVGSVLKALGPWEVGQVHAGVCNDFLPDPPYAAGTLAGVPWVKADPQQPAKEAPAGTLFTASENYLARLATAAVQHPSLAEKTLTDAQDGPALLQALAAYSVQKEQGDAADDLLADTLTVRAVISTALTSMPHVEALPSNETFFTIHTHRELMGLQVRGLTGPDTLGAHVAHVTATQLPVLASAKGSAVARELFDKVDTMLRPTRHLGIVKLGLDWLAGRTVGELNIAFRSTLDVFSYRLDAWLLARANRRLDEMRKRQPRGLHLGAYAFVEDLSPDTRPDSDGYLLCPSQAQAAGAALLRSGFLSNADSGAFDIALDSRRTQRAEGLLEGLARDQPLAALYGYRIERALRDAGLGRLIWPLRLVWPWHAGNAAVSGEAQESVGARDVVDGSALLAAWAEGSGAVAVFKALDDQLKSLTSAGAVLSDGDKTRLSDALADAADLADSVADLLMAEGAYQIAQGNPARAAAAMAVADKQALPVETEVGRTPRGGASYTQRVVAVCPEGESAWPQDRRSAAEPALDRWLAARLGDPARYVFTARIHRRDVAGNLVIDAEQPTVGAATLARSALSLVLMTSGEASPRATPVAGAAPADTGLRGAIAAALFNALDDTASISAIEVLPETAGALGFAPFEAFCTTLKALVDKLRAANRHDLVVPDDMLEQADAPGQGAYPGVDVAEIVARADAVVAAFTTARDALLASDDADTLLARLDGIADDLLALAAWPAQVHAIDAPGADPAQREARGTAAKAALKLQLDAIADEAAAPPPLLDGQAAPTPQQLAQHAVKRIQRIHGKDFPVLPRFTLGAYAPEFGTALAAQATLTAGDAWRVHGWLAQAARVREGVDRLAAALSAHEALVAPLGEGDLPVLQFPLAGDSVWAGLPEAWREADDAPFDPKATPEELHAWLQQPGAPRLRNIHRVAPKLALVLHAPGLAAPDAQAPLAAFVCDDWPEFVPDPYQTAAIAFHHDAPGARPPQSVLLALPPQARQDAWTFDDVLDCVHEAFDLARLRAVRPRDLGSGLGALLPANHLPADYTDELPSVRLLELRRKAMKQAISQSADTKFTAVLGKI</sequence>
<evidence type="ECO:0000256" key="1">
    <source>
        <dbReference type="SAM" id="Coils"/>
    </source>
</evidence>
<reference evidence="2 3" key="1">
    <citation type="submission" date="2023-07" db="EMBL/GenBank/DDBJ databases">
        <title>Sorghum-associated microbial communities from plants grown in Nebraska, USA.</title>
        <authorList>
            <person name="Schachtman D."/>
        </authorList>
    </citation>
    <scope>NUCLEOTIDE SEQUENCE [LARGE SCALE GENOMIC DNA]</scope>
    <source>
        <strain evidence="2 3">BE310</strain>
    </source>
</reference>
<gene>
    <name evidence="2" type="ORF">J2X16_000022</name>
</gene>
<evidence type="ECO:0000313" key="2">
    <source>
        <dbReference type="EMBL" id="MDR7294701.1"/>
    </source>
</evidence>
<dbReference type="Proteomes" id="UP001180536">
    <property type="component" value="Unassembled WGS sequence"/>
</dbReference>
<proteinExistence type="predicted"/>
<name>A0ABU1Z264_9BURK</name>
<feature type="coiled-coil region" evidence="1">
    <location>
        <begin position="11"/>
        <end position="45"/>
    </location>
</feature>
<evidence type="ECO:0000313" key="3">
    <source>
        <dbReference type="Proteomes" id="UP001180536"/>
    </source>
</evidence>
<accession>A0ABU1Z264</accession>
<keyword evidence="3" id="KW-1185">Reference proteome</keyword>
<protein>
    <submittedName>
        <fullName evidence="2">Uncharacterized protein</fullName>
    </submittedName>
</protein>
<organism evidence="2 3">
    <name type="scientific">Pelomonas aquatica</name>
    <dbReference type="NCBI Taxonomy" id="431058"/>
    <lineage>
        <taxon>Bacteria</taxon>
        <taxon>Pseudomonadati</taxon>
        <taxon>Pseudomonadota</taxon>
        <taxon>Betaproteobacteria</taxon>
        <taxon>Burkholderiales</taxon>
        <taxon>Sphaerotilaceae</taxon>
        <taxon>Roseateles</taxon>
    </lineage>
</organism>
<dbReference type="EMBL" id="JAVDXQ010000001">
    <property type="protein sequence ID" value="MDR7294701.1"/>
    <property type="molecule type" value="Genomic_DNA"/>
</dbReference>
<keyword evidence="1" id="KW-0175">Coiled coil</keyword>